<organism evidence="2 3">
    <name type="scientific">Novymonas esmeraldas</name>
    <dbReference type="NCBI Taxonomy" id="1808958"/>
    <lineage>
        <taxon>Eukaryota</taxon>
        <taxon>Discoba</taxon>
        <taxon>Euglenozoa</taxon>
        <taxon>Kinetoplastea</taxon>
        <taxon>Metakinetoplastina</taxon>
        <taxon>Trypanosomatida</taxon>
        <taxon>Trypanosomatidae</taxon>
        <taxon>Novymonas</taxon>
    </lineage>
</organism>
<accession>A0AAW0F4I5</accession>
<keyword evidence="1" id="KW-0472">Membrane</keyword>
<dbReference type="Proteomes" id="UP001430356">
    <property type="component" value="Unassembled WGS sequence"/>
</dbReference>
<name>A0AAW0F4I5_9TRYP</name>
<reference evidence="2 3" key="1">
    <citation type="journal article" date="2021" name="MBio">
        <title>A New Model Trypanosomatid, Novymonas esmeraldas: Genomic Perception of Its 'Candidatus Pandoraea novymonadis' Endosymbiont.</title>
        <authorList>
            <person name="Zakharova A."/>
            <person name="Saura A."/>
            <person name="Butenko A."/>
            <person name="Podesvova L."/>
            <person name="Warmusova S."/>
            <person name="Kostygov A.Y."/>
            <person name="Nenarokova A."/>
            <person name="Lukes J."/>
            <person name="Opperdoes F.R."/>
            <person name="Yurchenko V."/>
        </authorList>
    </citation>
    <scope>NUCLEOTIDE SEQUENCE [LARGE SCALE GENOMIC DNA]</scope>
    <source>
        <strain evidence="2 3">E262AT.01</strain>
    </source>
</reference>
<proteinExistence type="predicted"/>
<keyword evidence="1" id="KW-0812">Transmembrane</keyword>
<evidence type="ECO:0000313" key="2">
    <source>
        <dbReference type="EMBL" id="KAK7201497.1"/>
    </source>
</evidence>
<evidence type="ECO:0000256" key="1">
    <source>
        <dbReference type="SAM" id="Phobius"/>
    </source>
</evidence>
<protein>
    <submittedName>
        <fullName evidence="2">Uncharacterized protein</fullName>
    </submittedName>
</protein>
<dbReference type="EMBL" id="JAECZO010000016">
    <property type="protein sequence ID" value="KAK7201497.1"/>
    <property type="molecule type" value="Genomic_DNA"/>
</dbReference>
<keyword evidence="1" id="KW-1133">Transmembrane helix</keyword>
<gene>
    <name evidence="2" type="ORF">NESM_000213200</name>
</gene>
<dbReference type="AlphaFoldDB" id="A0AAW0F4I5"/>
<sequence>MAPLLLPFVSVSLEMPETAMSRFILALFLVNVIVSIIAAVVFNLFPELCSDADAASGASAGSKPRDTEDTLTASEAAILARHREPDVPEALPLPAEYEHRGMVLGNIILRDEAMVAAMADMLQPLPLEGDGVLGAAHVSGGVSALSSELLSQWSGRSTGSVCTSAVSAAASSVKEALRCGGCAVLYRGASVKGNTGEDEEAALDDTEARGSDLFALAEASQARLQAAATAGAHQYFLCIPAHVQYGESEYLMAV</sequence>
<keyword evidence="3" id="KW-1185">Reference proteome</keyword>
<comment type="caution">
    <text evidence="2">The sequence shown here is derived from an EMBL/GenBank/DDBJ whole genome shotgun (WGS) entry which is preliminary data.</text>
</comment>
<evidence type="ECO:0000313" key="3">
    <source>
        <dbReference type="Proteomes" id="UP001430356"/>
    </source>
</evidence>
<feature type="transmembrane region" description="Helical" evidence="1">
    <location>
        <begin position="23"/>
        <end position="45"/>
    </location>
</feature>